<feature type="region of interest" description="Disordered" evidence="1">
    <location>
        <begin position="194"/>
        <end position="353"/>
    </location>
</feature>
<keyword evidence="2" id="KW-0732">Signal</keyword>
<reference evidence="3" key="1">
    <citation type="submission" date="2021-02" db="EMBL/GenBank/DDBJ databases">
        <authorList>
            <person name="Syme A R."/>
            <person name="Syme A R."/>
            <person name="Moolhuijzen P."/>
        </authorList>
    </citation>
    <scope>NUCLEOTIDE SEQUENCE</scope>
    <source>
        <strain evidence="3">W1-1</strain>
    </source>
</reference>
<feature type="compositionally biased region" description="Low complexity" evidence="1">
    <location>
        <begin position="332"/>
        <end position="347"/>
    </location>
</feature>
<gene>
    <name evidence="3" type="ORF">PTTW11_09684</name>
</gene>
<dbReference type="Proteomes" id="UP000472372">
    <property type="component" value="Chromosome 9"/>
</dbReference>
<evidence type="ECO:0000256" key="1">
    <source>
        <dbReference type="SAM" id="MobiDB-lite"/>
    </source>
</evidence>
<sequence length="415" mass="41029">MSFRTTIMAAAALFATVNAHVKMSNPVPFSVAELDTAPVTQADYPCKSKLGFKVSKVNEMKVGEKNTLALDGSAVHGGGSCQLSVTLDTEPTVNSVFKVIMSMEGGCPGVESKALSYDFTLPDSIPNGNATFAWTWMSKLAGQSELYMNCAPISVTGGASDKTKFEALPDMLKINIDSTCKSVPNAAVQFPNPGQNVLKGATNDAKPPIGDACGSSGSAPADPPAGGAPSAAPTAPSTGKPSAAPSPPVGGAPSATVSSPAAGRPSAAPTKPAGGKPSPPPFNPGGGVFAPGASSGPALPTSTTLVTVTATPTAPTGAGPTAPAGVSPPSPIGTGTPSTPSTPSSPSAGGGSGTCTTNGAIVCNGATQFGLCNNGNVVWQAVAAGTTCVNGSITKRAYHGRVARPRRSSRRVVPN</sequence>
<protein>
    <submittedName>
        <fullName evidence="3">Retinal domain containing protein</fullName>
    </submittedName>
</protein>
<feature type="chain" id="PRO_5043814777" evidence="2">
    <location>
        <begin position="20"/>
        <end position="415"/>
    </location>
</feature>
<evidence type="ECO:0000313" key="4">
    <source>
        <dbReference type="Proteomes" id="UP000472372"/>
    </source>
</evidence>
<feature type="signal peptide" evidence="2">
    <location>
        <begin position="1"/>
        <end position="19"/>
    </location>
</feature>
<feature type="compositionally biased region" description="Low complexity" evidence="1">
    <location>
        <begin position="210"/>
        <end position="243"/>
    </location>
</feature>
<feature type="compositionally biased region" description="Low complexity" evidence="1">
    <location>
        <begin position="251"/>
        <end position="269"/>
    </location>
</feature>
<feature type="compositionally biased region" description="Low complexity" evidence="1">
    <location>
        <begin position="297"/>
        <end position="325"/>
    </location>
</feature>
<evidence type="ECO:0000313" key="3">
    <source>
        <dbReference type="EMBL" id="CAE7207279.1"/>
    </source>
</evidence>
<dbReference type="EMBL" id="HG992985">
    <property type="protein sequence ID" value="CAE7207279.1"/>
    <property type="molecule type" value="Genomic_DNA"/>
</dbReference>
<dbReference type="PANTHER" id="PTHR36182">
    <property type="entry name" value="PROTEIN, PUTATIVE (AFU_ORTHOLOGUE AFUA_6G10930)-RELATED"/>
    <property type="match status" value="1"/>
</dbReference>
<proteinExistence type="predicted"/>
<organism evidence="3 4">
    <name type="scientific">Pyrenophora teres f. teres</name>
    <dbReference type="NCBI Taxonomy" id="97479"/>
    <lineage>
        <taxon>Eukaryota</taxon>
        <taxon>Fungi</taxon>
        <taxon>Dikarya</taxon>
        <taxon>Ascomycota</taxon>
        <taxon>Pezizomycotina</taxon>
        <taxon>Dothideomycetes</taxon>
        <taxon>Pleosporomycetidae</taxon>
        <taxon>Pleosporales</taxon>
        <taxon>Pleosporineae</taxon>
        <taxon>Pleosporaceae</taxon>
        <taxon>Pyrenophora</taxon>
    </lineage>
</organism>
<dbReference type="Gene3D" id="2.70.50.70">
    <property type="match status" value="1"/>
</dbReference>
<name>A0A6S6WMF8_9PLEO</name>
<dbReference type="AlphaFoldDB" id="A0A6S6WMF8"/>
<dbReference type="PANTHER" id="PTHR36182:SF2">
    <property type="entry name" value="LYTIC POLYSACCHARIDE MONOOXYGENASE"/>
    <property type="match status" value="1"/>
</dbReference>
<accession>A0A6S6WMF8</accession>
<evidence type="ECO:0000256" key="2">
    <source>
        <dbReference type="SAM" id="SignalP"/>
    </source>
</evidence>